<dbReference type="PROSITE" id="PS50850">
    <property type="entry name" value="MFS"/>
    <property type="match status" value="1"/>
</dbReference>
<keyword evidence="2" id="KW-0813">Transport</keyword>
<feature type="transmembrane region" description="Helical" evidence="6">
    <location>
        <begin position="174"/>
        <end position="195"/>
    </location>
</feature>
<evidence type="ECO:0000313" key="8">
    <source>
        <dbReference type="EMBL" id="PHH66940.1"/>
    </source>
</evidence>
<dbReference type="InterPro" id="IPR020846">
    <property type="entry name" value="MFS_dom"/>
</dbReference>
<dbReference type="InterPro" id="IPR036259">
    <property type="entry name" value="MFS_trans_sf"/>
</dbReference>
<feature type="transmembrane region" description="Helical" evidence="6">
    <location>
        <begin position="404"/>
        <end position="424"/>
    </location>
</feature>
<dbReference type="Gene3D" id="1.20.1250.20">
    <property type="entry name" value="MFS general substrate transporter like domains"/>
    <property type="match status" value="2"/>
</dbReference>
<evidence type="ECO:0000313" key="9">
    <source>
        <dbReference type="Proteomes" id="UP000226192"/>
    </source>
</evidence>
<evidence type="ECO:0000256" key="1">
    <source>
        <dbReference type="ARBA" id="ARBA00004141"/>
    </source>
</evidence>
<keyword evidence="5 6" id="KW-0472">Membrane</keyword>
<feature type="transmembrane region" description="Helical" evidence="6">
    <location>
        <begin position="139"/>
        <end position="162"/>
    </location>
</feature>
<comment type="caution">
    <text evidence="8">The sequence shown here is derived from an EMBL/GenBank/DDBJ whole genome shotgun (WGS) entry which is preliminary data.</text>
</comment>
<sequence>MMEKETLPCHVHAAEETSHQVQVDVDDDEVYSLAEQRKIIRRVDVRVVVQLACLYIISLLDRVNISTAAIAGLNQELGLQIGARFSIILAMFFIPYIIFQPLGSVLTRKLGPRWFLSSITLAWGAVMVGNAFVNNWQSMAGLRVLIGFFEAGYFPGAVYLLSTWYTRFDMQRRYTLFYGIGCVAAALGGILAFGLSHMDGLAGLSGWRWIFLIEGLMSCLVALLSYVFLVGFPEDAHKSFKFLTKDESDFIIRRVNRDRADAVTEPFTLAKFFKPAFDFTTWVYALLFFCVCTMSYSISYFLPIILLGMGFSVGASQCLVVPPWVFTGFVMYAQAWLGDKYRLRSPIIAVNSVIGIVGLVLMGFHPRYPVRYFGVFLTLSSASGNLPPVLTYQANNIRGHWKRAFCSATLTGFGGIGGIAGALVFRSQDAPYYLPGIYACMACNVCILVCVAGMTLWFRTMNSKARRGLVVLEELKGFTYTY</sequence>
<dbReference type="FunFam" id="1.20.1250.20:FF:000018">
    <property type="entry name" value="MFS transporter permease"/>
    <property type="match status" value="1"/>
</dbReference>
<dbReference type="Pfam" id="PF07690">
    <property type="entry name" value="MFS_1"/>
    <property type="match status" value="1"/>
</dbReference>
<feature type="transmembrane region" description="Helical" evidence="6">
    <location>
        <begin position="304"/>
        <end position="333"/>
    </location>
</feature>
<feature type="transmembrane region" description="Helical" evidence="6">
    <location>
        <begin position="279"/>
        <end position="298"/>
    </location>
</feature>
<dbReference type="InterPro" id="IPR011701">
    <property type="entry name" value="MFS"/>
</dbReference>
<feature type="transmembrane region" description="Helical" evidence="6">
    <location>
        <begin position="43"/>
        <end position="61"/>
    </location>
</feature>
<comment type="subcellular location">
    <subcellularLocation>
        <location evidence="1">Membrane</location>
        <topology evidence="1">Multi-pass membrane protein</topology>
    </subcellularLocation>
</comment>
<accession>A0A2C5YHI7</accession>
<feature type="transmembrane region" description="Helical" evidence="6">
    <location>
        <begin position="345"/>
        <end position="364"/>
    </location>
</feature>
<feature type="transmembrane region" description="Helical" evidence="6">
    <location>
        <begin position="370"/>
        <end position="392"/>
    </location>
</feature>
<dbReference type="PANTHER" id="PTHR43791:SF47">
    <property type="entry name" value="MAJOR FACILITATOR SUPERFAMILY (MFS) PROFILE DOMAIN-CONTAINING PROTEIN-RELATED"/>
    <property type="match status" value="1"/>
</dbReference>
<gene>
    <name evidence="8" type="ORF">CDD81_5292</name>
</gene>
<keyword evidence="9" id="KW-1185">Reference proteome</keyword>
<feature type="transmembrane region" description="Helical" evidence="6">
    <location>
        <begin position="436"/>
        <end position="458"/>
    </location>
</feature>
<evidence type="ECO:0000256" key="4">
    <source>
        <dbReference type="ARBA" id="ARBA00022989"/>
    </source>
</evidence>
<dbReference type="GO" id="GO:0016020">
    <property type="term" value="C:membrane"/>
    <property type="evidence" value="ECO:0007669"/>
    <property type="project" value="UniProtKB-SubCell"/>
</dbReference>
<feature type="transmembrane region" description="Helical" evidence="6">
    <location>
        <begin position="114"/>
        <end position="133"/>
    </location>
</feature>
<dbReference type="EMBL" id="NJET01000004">
    <property type="protein sequence ID" value="PHH66940.1"/>
    <property type="molecule type" value="Genomic_DNA"/>
</dbReference>
<dbReference type="SUPFAM" id="SSF103473">
    <property type="entry name" value="MFS general substrate transporter"/>
    <property type="match status" value="1"/>
</dbReference>
<evidence type="ECO:0000256" key="5">
    <source>
        <dbReference type="ARBA" id="ARBA00023136"/>
    </source>
</evidence>
<dbReference type="GO" id="GO:0022857">
    <property type="term" value="F:transmembrane transporter activity"/>
    <property type="evidence" value="ECO:0007669"/>
    <property type="project" value="InterPro"/>
</dbReference>
<dbReference type="AlphaFoldDB" id="A0A2C5YHI7"/>
<feature type="transmembrane region" description="Helical" evidence="6">
    <location>
        <begin position="81"/>
        <end position="102"/>
    </location>
</feature>
<organism evidence="8 9">
    <name type="scientific">Ophiocordyceps australis</name>
    <dbReference type="NCBI Taxonomy" id="1399860"/>
    <lineage>
        <taxon>Eukaryota</taxon>
        <taxon>Fungi</taxon>
        <taxon>Dikarya</taxon>
        <taxon>Ascomycota</taxon>
        <taxon>Pezizomycotina</taxon>
        <taxon>Sordariomycetes</taxon>
        <taxon>Hypocreomycetidae</taxon>
        <taxon>Hypocreales</taxon>
        <taxon>Ophiocordycipitaceae</taxon>
        <taxon>Ophiocordyceps</taxon>
    </lineage>
</organism>
<dbReference type="PANTHER" id="PTHR43791">
    <property type="entry name" value="PERMEASE-RELATED"/>
    <property type="match status" value="1"/>
</dbReference>
<reference evidence="8 9" key="1">
    <citation type="submission" date="2017-06" db="EMBL/GenBank/DDBJ databases">
        <title>Ant-infecting Ophiocordyceps genomes reveal a high diversity of potential behavioral manipulation genes and a possible major role for enterotoxins.</title>
        <authorList>
            <person name="De Bekker C."/>
            <person name="Evans H.C."/>
            <person name="Brachmann A."/>
            <person name="Hughes D.P."/>
        </authorList>
    </citation>
    <scope>NUCLEOTIDE SEQUENCE [LARGE SCALE GENOMIC DNA]</scope>
    <source>
        <strain evidence="8 9">Map64</strain>
    </source>
</reference>
<dbReference type="FunFam" id="1.20.1250.20:FF:000013">
    <property type="entry name" value="MFS general substrate transporter"/>
    <property type="match status" value="1"/>
</dbReference>
<feature type="domain" description="Major facilitator superfamily (MFS) profile" evidence="7">
    <location>
        <begin position="47"/>
        <end position="482"/>
    </location>
</feature>
<keyword evidence="4 6" id="KW-1133">Transmembrane helix</keyword>
<protein>
    <recommendedName>
        <fullName evidence="7">Major facilitator superfamily (MFS) profile domain-containing protein</fullName>
    </recommendedName>
</protein>
<feature type="transmembrane region" description="Helical" evidence="6">
    <location>
        <begin position="207"/>
        <end position="232"/>
    </location>
</feature>
<evidence type="ECO:0000256" key="2">
    <source>
        <dbReference type="ARBA" id="ARBA00022448"/>
    </source>
</evidence>
<keyword evidence="3 6" id="KW-0812">Transmembrane</keyword>
<dbReference type="Proteomes" id="UP000226192">
    <property type="component" value="Unassembled WGS sequence"/>
</dbReference>
<evidence type="ECO:0000259" key="7">
    <source>
        <dbReference type="PROSITE" id="PS50850"/>
    </source>
</evidence>
<evidence type="ECO:0000256" key="6">
    <source>
        <dbReference type="SAM" id="Phobius"/>
    </source>
</evidence>
<evidence type="ECO:0000256" key="3">
    <source>
        <dbReference type="ARBA" id="ARBA00022692"/>
    </source>
</evidence>
<dbReference type="STRING" id="1399860.A0A2C5YHI7"/>
<dbReference type="OrthoDB" id="3639251at2759"/>
<name>A0A2C5YHI7_9HYPO</name>
<proteinExistence type="predicted"/>